<comment type="caution">
    <text evidence="1">The sequence shown here is derived from an EMBL/GenBank/DDBJ whole genome shotgun (WGS) entry which is preliminary data.</text>
</comment>
<accession>A0ACC1QHX8</accession>
<keyword evidence="2" id="KW-1185">Reference proteome</keyword>
<organism evidence="1 2">
    <name type="scientific">Lecanicillium saksenae</name>
    <dbReference type="NCBI Taxonomy" id="468837"/>
    <lineage>
        <taxon>Eukaryota</taxon>
        <taxon>Fungi</taxon>
        <taxon>Dikarya</taxon>
        <taxon>Ascomycota</taxon>
        <taxon>Pezizomycotina</taxon>
        <taxon>Sordariomycetes</taxon>
        <taxon>Hypocreomycetidae</taxon>
        <taxon>Hypocreales</taxon>
        <taxon>Cordycipitaceae</taxon>
        <taxon>Lecanicillium</taxon>
    </lineage>
</organism>
<dbReference type="EMBL" id="JANAKD010001842">
    <property type="protein sequence ID" value="KAJ3476131.1"/>
    <property type="molecule type" value="Genomic_DNA"/>
</dbReference>
<gene>
    <name evidence="1" type="ORF">NLG97_g9222</name>
</gene>
<sequence>MSEGVYFWREIDPELGWLSQWYYCPFRDDEEPDRIYPTAEHYMMYQKAILFDDKEVGEEILAADHPRKVKALGRKVKNFSDKKWEHNREKIVRKGNILKFTNAVTEEGFGKGTTEDCSPIEGSLKEMLLATGDKELVEASPLDRIWGVGFGPKNAPAKRDKWGKNLLGKALMEVRETLREQK</sequence>
<dbReference type="Proteomes" id="UP001148737">
    <property type="component" value="Unassembled WGS sequence"/>
</dbReference>
<proteinExistence type="predicted"/>
<evidence type="ECO:0000313" key="2">
    <source>
        <dbReference type="Proteomes" id="UP001148737"/>
    </source>
</evidence>
<evidence type="ECO:0000313" key="1">
    <source>
        <dbReference type="EMBL" id="KAJ3476131.1"/>
    </source>
</evidence>
<name>A0ACC1QHX8_9HYPO</name>
<protein>
    <submittedName>
        <fullName evidence="1">Uncharacterized protein</fullName>
    </submittedName>
</protein>
<reference evidence="1" key="1">
    <citation type="submission" date="2022-07" db="EMBL/GenBank/DDBJ databases">
        <title>Genome Sequence of Lecanicillium saksenae.</title>
        <authorList>
            <person name="Buettner E."/>
        </authorList>
    </citation>
    <scope>NUCLEOTIDE SEQUENCE</scope>
    <source>
        <strain evidence="1">VT-O1</strain>
    </source>
</reference>